<protein>
    <submittedName>
        <fullName evidence="1">Phosphotransferase</fullName>
    </submittedName>
</protein>
<organism evidence="1 2">
    <name type="scientific">Shewanella gaetbuli</name>
    <dbReference type="NCBI Taxonomy" id="220752"/>
    <lineage>
        <taxon>Bacteria</taxon>
        <taxon>Pseudomonadati</taxon>
        <taxon>Pseudomonadota</taxon>
        <taxon>Gammaproteobacteria</taxon>
        <taxon>Alteromonadales</taxon>
        <taxon>Shewanellaceae</taxon>
        <taxon>Shewanella</taxon>
    </lineage>
</organism>
<evidence type="ECO:0000313" key="2">
    <source>
        <dbReference type="Proteomes" id="UP001139333"/>
    </source>
</evidence>
<dbReference type="Pfam" id="PF01633">
    <property type="entry name" value="Choline_kinase"/>
    <property type="match status" value="1"/>
</dbReference>
<accession>A0A9X1ZL33</accession>
<dbReference type="EMBL" id="JAKIKP010000018">
    <property type="protein sequence ID" value="MCL1144294.1"/>
    <property type="molecule type" value="Genomic_DNA"/>
</dbReference>
<proteinExistence type="predicted"/>
<sequence>MRNNLKTYPVFTALPDAVNTLLSEQLPSTLYQHLVSYCQKIECLTEGLSNQNFVLYCPTATSITDFPQAFVLRVNDNQASWCHREDEVFAWQQAAAQNIAPRLYFHSQGFEVYLSQYIQQDTQWQQYYQEYGAKTYRKQTLSLFSSTTKPVDLLLSLLTQLGQLPLPQKHVCYQQQWQQYQHTLADYYQSIVQHAPIDNVGGDKSNHQDDWLKCYQKLQQITPHCLLWFKALDACLLHLSFCHRDLTPFNVLLQSINPIDVASNETIDTQALVCIDFEYSAASHPLFDLATIIATHQLSAEQVNYLKSRYFNWQFNQPTPKLTTEAIECVDHAVNCYWVFACMWTLLIASKGRFEYLDYFEHYFELIDLSSI</sequence>
<dbReference type="PANTHER" id="PTHR40086:SF1">
    <property type="entry name" value="CELL CYCLE REGULATOR CCRZ"/>
    <property type="match status" value="1"/>
</dbReference>
<comment type="caution">
    <text evidence="1">The sequence shown here is derived from an EMBL/GenBank/DDBJ whole genome shotgun (WGS) entry which is preliminary data.</text>
</comment>
<name>A0A9X1ZL33_9GAMM</name>
<dbReference type="PANTHER" id="PTHR40086">
    <property type="entry name" value="PHOSPHOTRANSFERASE YTMP-RELATED"/>
    <property type="match status" value="1"/>
</dbReference>
<dbReference type="SUPFAM" id="SSF56112">
    <property type="entry name" value="Protein kinase-like (PK-like)"/>
    <property type="match status" value="1"/>
</dbReference>
<keyword evidence="2" id="KW-1185">Reference proteome</keyword>
<dbReference type="Gene3D" id="3.30.200.20">
    <property type="entry name" value="Phosphorylase Kinase, domain 1"/>
    <property type="match status" value="1"/>
</dbReference>
<dbReference type="Proteomes" id="UP001139333">
    <property type="component" value="Unassembled WGS sequence"/>
</dbReference>
<dbReference type="InterPro" id="IPR011009">
    <property type="entry name" value="Kinase-like_dom_sf"/>
</dbReference>
<gene>
    <name evidence="1" type="ORF">L2672_16585</name>
</gene>
<dbReference type="RefSeq" id="WP_248996963.1">
    <property type="nucleotide sequence ID" value="NZ_JAKIKP010000018.1"/>
</dbReference>
<dbReference type="InterPro" id="IPR052077">
    <property type="entry name" value="CcrZ_PhaseVar_Mediator"/>
</dbReference>
<reference evidence="1" key="1">
    <citation type="submission" date="2022-01" db="EMBL/GenBank/DDBJ databases">
        <title>Whole genome-based taxonomy of the Shewanellaceae.</title>
        <authorList>
            <person name="Martin-Rodriguez A.J."/>
        </authorList>
    </citation>
    <scope>NUCLEOTIDE SEQUENCE</scope>
    <source>
        <strain evidence="1">DSM 16422</strain>
    </source>
</reference>
<evidence type="ECO:0000313" key="1">
    <source>
        <dbReference type="EMBL" id="MCL1144294.1"/>
    </source>
</evidence>
<dbReference type="Gene3D" id="3.90.1200.10">
    <property type="match status" value="1"/>
</dbReference>
<dbReference type="AlphaFoldDB" id="A0A9X1ZL33"/>